<gene>
    <name evidence="1" type="ordered locus">TREPR_1875</name>
</gene>
<dbReference type="KEGG" id="tpi:TREPR_1875"/>
<reference evidence="2" key="1">
    <citation type="submission" date="2009-12" db="EMBL/GenBank/DDBJ databases">
        <title>Complete sequence of Treponema primitia strain ZAS-2.</title>
        <authorList>
            <person name="Tetu S.G."/>
            <person name="Matson E."/>
            <person name="Ren Q."/>
            <person name="Seshadri R."/>
            <person name="Elbourne L."/>
            <person name="Hassan K.A."/>
            <person name="Durkin A."/>
            <person name="Radune D."/>
            <person name="Mohamoud Y."/>
            <person name="Shay R."/>
            <person name="Jin S."/>
            <person name="Zhang X."/>
            <person name="Lucey K."/>
            <person name="Ballor N.R."/>
            <person name="Ottesen E."/>
            <person name="Rosenthal R."/>
            <person name="Allen A."/>
            <person name="Leadbetter J.R."/>
            <person name="Paulsen I.T."/>
        </authorList>
    </citation>
    <scope>NUCLEOTIDE SEQUENCE [LARGE SCALE GENOMIC DNA]</scope>
    <source>
        <strain evidence="2">ATCC BAA-887 / DSM 12427 / ZAS-2</strain>
    </source>
</reference>
<organism evidence="1 2">
    <name type="scientific">Treponema primitia (strain ATCC BAA-887 / DSM 12427 / ZAS-2)</name>
    <dbReference type="NCBI Taxonomy" id="545694"/>
    <lineage>
        <taxon>Bacteria</taxon>
        <taxon>Pseudomonadati</taxon>
        <taxon>Spirochaetota</taxon>
        <taxon>Spirochaetia</taxon>
        <taxon>Spirochaetales</taxon>
        <taxon>Treponemataceae</taxon>
        <taxon>Treponema</taxon>
    </lineage>
</organism>
<dbReference type="AlphaFoldDB" id="F5YL55"/>
<dbReference type="Proteomes" id="UP000009223">
    <property type="component" value="Chromosome"/>
</dbReference>
<keyword evidence="2" id="KW-1185">Reference proteome</keyword>
<proteinExistence type="predicted"/>
<dbReference type="STRING" id="545694.TREPR_1875"/>
<accession>F5YL55</accession>
<dbReference type="EMBL" id="CP001843">
    <property type="protein sequence ID" value="AEF83571.1"/>
    <property type="molecule type" value="Genomic_DNA"/>
</dbReference>
<sequence length="66" mass="7634">MCRFLAPTAFWRCYSRLEGDNVIQKKGKLPKKEAFPFGKDESFPPFALLKSPTRPIPELFNLPYTV</sequence>
<reference evidence="1 2" key="2">
    <citation type="journal article" date="2011" name="ISME J.">
        <title>RNA-seq reveals cooperative metabolic interactions between two termite-gut spirochete species in co-culture.</title>
        <authorList>
            <person name="Rosenthal A.Z."/>
            <person name="Matson E.G."/>
            <person name="Eldar A."/>
            <person name="Leadbetter J.R."/>
        </authorList>
    </citation>
    <scope>NUCLEOTIDE SEQUENCE [LARGE SCALE GENOMIC DNA]</scope>
    <source>
        <strain evidence="2">ATCC BAA-887 / DSM 12427 / ZAS-2</strain>
    </source>
</reference>
<evidence type="ECO:0000313" key="2">
    <source>
        <dbReference type="Proteomes" id="UP000009223"/>
    </source>
</evidence>
<name>F5YL55_TREPZ</name>
<protein>
    <submittedName>
        <fullName evidence="1">Uncharacterized protein</fullName>
    </submittedName>
</protein>
<dbReference type="HOGENOM" id="CLU_2830031_0_0_12"/>
<evidence type="ECO:0000313" key="1">
    <source>
        <dbReference type="EMBL" id="AEF83571.1"/>
    </source>
</evidence>